<gene>
    <name evidence="1" type="ORF">B193_1815</name>
</gene>
<dbReference type="Gene3D" id="3.40.50.150">
    <property type="entry name" value="Vaccinia Virus protein VP39"/>
    <property type="match status" value="1"/>
</dbReference>
<evidence type="ECO:0000313" key="1">
    <source>
        <dbReference type="EMBL" id="EKO39486.1"/>
    </source>
</evidence>
<evidence type="ECO:0000313" key="2">
    <source>
        <dbReference type="Proteomes" id="UP000006272"/>
    </source>
</evidence>
<dbReference type="PATRIC" id="fig|1206767.3.peg.1771"/>
<proteinExistence type="predicted"/>
<protein>
    <submittedName>
        <fullName evidence="1">Uncharacterized protein</fullName>
    </submittedName>
</protein>
<dbReference type="AlphaFoldDB" id="K6GR91"/>
<dbReference type="Pfam" id="PF13489">
    <property type="entry name" value="Methyltransf_23"/>
    <property type="match status" value="1"/>
</dbReference>
<dbReference type="Proteomes" id="UP000006272">
    <property type="component" value="Unassembled WGS sequence"/>
</dbReference>
<name>K6GR91_9BACT</name>
<dbReference type="CDD" id="cd02440">
    <property type="entry name" value="AdoMet_MTases"/>
    <property type="match status" value="1"/>
</dbReference>
<organism evidence="1 2">
    <name type="scientific">Solidesulfovibrio magneticus str. Maddingley MBC34</name>
    <dbReference type="NCBI Taxonomy" id="1206767"/>
    <lineage>
        <taxon>Bacteria</taxon>
        <taxon>Pseudomonadati</taxon>
        <taxon>Thermodesulfobacteriota</taxon>
        <taxon>Desulfovibrionia</taxon>
        <taxon>Desulfovibrionales</taxon>
        <taxon>Desulfovibrionaceae</taxon>
        <taxon>Solidesulfovibrio</taxon>
    </lineage>
</organism>
<accession>K6GR91</accession>
<sequence length="343" mass="37898">MRFGQYLKWFVSGEAGTFLRMSRDMKGYYRMCFLAQAGKHGLLRALADRSRDADELLAVLRLPSQRMPGLKAFLHLGLTLGELACRDGRYSLKGRQSRALAKTAFDHYLGLAEEVSGLHGPYIAAALDHEDHGQELVAVSDAHAEAIVRSSRVAQPLLQDVMDRLVPLHGDFELLEVGSGTGVYLRHALVRNPSLRAVGVERERPIAQTLRDRLLHEGLSERAEGVAKDMRELDYRERFDCITLFNNIYYFPEEGHEALLRLLLSWLKPGGTLAVATLCRDGGYPIDALLHLWSALTPGASVLPDPAAFTSLMAGVGYEAKAVTPSIIDPAMKVFVGVKPHRA</sequence>
<dbReference type="InterPro" id="IPR029063">
    <property type="entry name" value="SAM-dependent_MTases_sf"/>
</dbReference>
<dbReference type="EMBL" id="ALAO01000137">
    <property type="protein sequence ID" value="EKO39486.1"/>
    <property type="molecule type" value="Genomic_DNA"/>
</dbReference>
<dbReference type="SUPFAM" id="SSF53335">
    <property type="entry name" value="S-adenosyl-L-methionine-dependent methyltransferases"/>
    <property type="match status" value="1"/>
</dbReference>
<reference evidence="1 2" key="1">
    <citation type="submission" date="2012-07" db="EMBL/GenBank/DDBJ databases">
        <title>Draft genome sequence of Desulfovibrio magneticus str. Maddingley MBC34 obtained from a metagenomic sequence of a methanogenic enrichment isolated from coal-seam formation water in Victoria, Australia.</title>
        <authorList>
            <person name="Greenfield P."/>
            <person name="Hendry P."/>
            <person name="Li D."/>
            <person name="Rosewarne C.P."/>
            <person name="Tran-Dinh N."/>
            <person name="Elbourne L.D.H."/>
            <person name="Paulsen I.T."/>
            <person name="Midgley D.J."/>
        </authorList>
    </citation>
    <scope>NUCLEOTIDE SEQUENCE [LARGE SCALE GENOMIC DNA]</scope>
    <source>
        <strain evidence="2">Maddingley MBC34</strain>
    </source>
</reference>
<comment type="caution">
    <text evidence="1">The sequence shown here is derived from an EMBL/GenBank/DDBJ whole genome shotgun (WGS) entry which is preliminary data.</text>
</comment>